<dbReference type="KEGG" id="cpsk:Q0N40_10410"/>
<proteinExistence type="predicted"/>
<accession>A0AAU0Q084</accession>
<name>A0AAU0Q084_9CORY</name>
<keyword evidence="3" id="KW-1185">Reference proteome</keyword>
<evidence type="ECO:0000313" key="3">
    <source>
        <dbReference type="Proteomes" id="UP001174314"/>
    </source>
</evidence>
<organism evidence="2 3">
    <name type="scientific">Corynebacterium pseudokroppenstedtii</name>
    <dbReference type="NCBI Taxonomy" id="2804917"/>
    <lineage>
        <taxon>Bacteria</taxon>
        <taxon>Bacillati</taxon>
        <taxon>Actinomycetota</taxon>
        <taxon>Actinomycetes</taxon>
        <taxon>Mycobacteriales</taxon>
        <taxon>Corynebacteriaceae</taxon>
        <taxon>Corynebacterium</taxon>
    </lineage>
</organism>
<evidence type="ECO:0000256" key="1">
    <source>
        <dbReference type="SAM" id="Coils"/>
    </source>
</evidence>
<dbReference type="Proteomes" id="UP001174314">
    <property type="component" value="Chromosome"/>
</dbReference>
<feature type="coiled-coil region" evidence="1">
    <location>
        <begin position="1"/>
        <end position="28"/>
    </location>
</feature>
<keyword evidence="1" id="KW-0175">Coiled coil</keyword>
<dbReference type="RefSeq" id="WP_012732623.1">
    <property type="nucleotide sequence ID" value="NZ_CP137757.1"/>
</dbReference>
<protein>
    <submittedName>
        <fullName evidence="2">Uncharacterized protein</fullName>
    </submittedName>
</protein>
<dbReference type="EMBL" id="CP137757">
    <property type="protein sequence ID" value="WPF24908.1"/>
    <property type="molecule type" value="Genomic_DNA"/>
</dbReference>
<sequence>MGEDSEKIAELEQRIEHLSIQVERLIDLHNPFPSPLTPFRKRAMLNALTFEQETLAIKLLGAVSAFNKGEKVDINQGLLPFPHETVALFNDYADGGTIDANQVKNMIKTFIPGGDASVHDLLEAWEAGQNRIRPNNDEHH</sequence>
<gene>
    <name evidence="2" type="ORF">Q0N40_10410</name>
</gene>
<reference evidence="2 3" key="1">
    <citation type="submission" date="2023-10" db="EMBL/GenBank/DDBJ databases">
        <title>complete genome sequence of Corynebacterium pseudokroppenstedtii P15-C1.</title>
        <authorList>
            <person name="Bruggemann H."/>
            <person name="Poehlein A."/>
        </authorList>
    </citation>
    <scope>NUCLEOTIDE SEQUENCE [LARGE SCALE GENOMIC DNA]</scope>
    <source>
        <strain evidence="2 3">P15_C1</strain>
    </source>
</reference>
<evidence type="ECO:0000313" key="2">
    <source>
        <dbReference type="EMBL" id="WPF24908.1"/>
    </source>
</evidence>
<dbReference type="AlphaFoldDB" id="A0AAU0Q084"/>